<evidence type="ECO:0000256" key="7">
    <source>
        <dbReference type="ARBA" id="ARBA00023237"/>
    </source>
</evidence>
<dbReference type="Gene3D" id="2.170.130.10">
    <property type="entry name" value="TonB-dependent receptor, plug domain"/>
    <property type="match status" value="1"/>
</dbReference>
<evidence type="ECO:0000256" key="2">
    <source>
        <dbReference type="ARBA" id="ARBA00022448"/>
    </source>
</evidence>
<dbReference type="InterPro" id="IPR012910">
    <property type="entry name" value="Plug_dom"/>
</dbReference>
<dbReference type="InterPro" id="IPR023997">
    <property type="entry name" value="TonB-dep_OMP_SusC/RagA_CS"/>
</dbReference>
<evidence type="ECO:0000313" key="12">
    <source>
        <dbReference type="EMBL" id="RZS74522.1"/>
    </source>
</evidence>
<comment type="similarity">
    <text evidence="8 9">Belongs to the TonB-dependent receptor family.</text>
</comment>
<evidence type="ECO:0000256" key="1">
    <source>
        <dbReference type="ARBA" id="ARBA00004571"/>
    </source>
</evidence>
<dbReference type="InterPro" id="IPR036942">
    <property type="entry name" value="Beta-barrel_TonB_sf"/>
</dbReference>
<dbReference type="NCBIfam" id="TIGR04056">
    <property type="entry name" value="OMP_RagA_SusC"/>
    <property type="match status" value="1"/>
</dbReference>
<evidence type="ECO:0000256" key="9">
    <source>
        <dbReference type="RuleBase" id="RU003357"/>
    </source>
</evidence>
<keyword evidence="4 8" id="KW-0812">Transmembrane</keyword>
<feature type="domain" description="TonB-dependent receptor-like beta-barrel" evidence="10">
    <location>
        <begin position="575"/>
        <end position="1135"/>
    </location>
</feature>
<keyword evidence="2 8" id="KW-0813">Transport</keyword>
<feature type="domain" description="TonB-dependent receptor plug" evidence="11">
    <location>
        <begin position="269"/>
        <end position="404"/>
    </location>
</feature>
<dbReference type="InterPro" id="IPR008969">
    <property type="entry name" value="CarboxyPept-like_regulatory"/>
</dbReference>
<dbReference type="InterPro" id="IPR039426">
    <property type="entry name" value="TonB-dep_rcpt-like"/>
</dbReference>
<gene>
    <name evidence="12" type="ORF">EV199_0370</name>
</gene>
<keyword evidence="7 8" id="KW-0998">Cell outer membrane</keyword>
<dbReference type="PROSITE" id="PS52016">
    <property type="entry name" value="TONB_DEPENDENT_REC_3"/>
    <property type="match status" value="1"/>
</dbReference>
<protein>
    <submittedName>
        <fullName evidence="12">TonB-linked SusC/RagA family outer membrane protein</fullName>
    </submittedName>
</protein>
<dbReference type="Proteomes" id="UP000293874">
    <property type="component" value="Unassembled WGS sequence"/>
</dbReference>
<organism evidence="12 13">
    <name type="scientific">Pseudobacter ginsenosidimutans</name>
    <dbReference type="NCBI Taxonomy" id="661488"/>
    <lineage>
        <taxon>Bacteria</taxon>
        <taxon>Pseudomonadati</taxon>
        <taxon>Bacteroidota</taxon>
        <taxon>Chitinophagia</taxon>
        <taxon>Chitinophagales</taxon>
        <taxon>Chitinophagaceae</taxon>
        <taxon>Pseudobacter</taxon>
    </lineage>
</organism>
<evidence type="ECO:0000259" key="11">
    <source>
        <dbReference type="Pfam" id="PF07715"/>
    </source>
</evidence>
<name>A0A4Q7N036_9BACT</name>
<evidence type="ECO:0000256" key="6">
    <source>
        <dbReference type="ARBA" id="ARBA00023136"/>
    </source>
</evidence>
<keyword evidence="5 9" id="KW-0798">TonB box</keyword>
<dbReference type="GO" id="GO:0009279">
    <property type="term" value="C:cell outer membrane"/>
    <property type="evidence" value="ECO:0007669"/>
    <property type="project" value="UniProtKB-SubCell"/>
</dbReference>
<sequence length="1169" mass="129192">MQKIASGSGSNPLAPYSERGRRSPITKILLVMKLTALLLTLTFLQVHAEGSAQNVTISGKDIPIKHVFNAIKQQTGYVVFYNKEILNNTHPVTLTAYNMPLQELLQMVFKDQPVSFIIQEKTIILSHLTATAPPVYEHLLIDAPAVFGRIIDAEEQAILDVSIRIRGTKRGTTSGTGGRFSLEVKNGEVLDISAVGFNPIAIRLNGEEFETITADRSSALPQQPGYTEGIKRSQLLITNQQNVLIKLTRSNSILDEVVIIPYGKTSRRYATGNVTSIKATEIERQPVMNILQALEGKVPGMSVSTITGNSAAPIKVEIRGRSSINAGALVEPLYIIDGIPQTSLEIGPYTKRGEISTGAIQSGMVNTPGENPLLFLNPRDIESVDVMKDADATAIYGSRGANGVILITTKKAKSGPTRFNMAINNGILTVPKRAKLPGTPEYLAVRREALRNDGVQPGRYNAPDLTYWDTTRYTDWQRELIGTGNVLSVNARVSGGMAQTAYSIAANYQTRKEIMNNGSKNNVGGLRLNLSHTSLNQKFQVDAGAAFSLTDINAYRVENPMFLPPNAPPLYDKNGDFNFEPYREQYISGFRFTGLKTPSESKSTFMNMNISLRYELIRGLTLSSTAGYNITQNNNAMFMPAAAYDPAFPRPAQAVFGTSNNNNWTVDPQLQYTTLFGKANLSVQVGATIQQAIARSNTTIAMGFPNDNLIRSINNAMAKESTDSRADYKYSGAYGIINFRWDNRYIINLSGRRDGSSRFGPGRQFGNFGSAGLAWLASDEKWMQSVLPDWISFLKFRGSYGITGRDAGTDYGYITRWASAYDISNFAQRIYDYNGSPGFHIARSINPEYGWEGTKKLEVAASLSLFKDRLTFDVSWYSNRSGNQITGVNTPSYTGFSSVTANWDAVVENSGLEFSLNSNVLQTKDWNIRLNANIGRNRNKLVRYPGFEYSSYANSYIIGKPLTINYLLHYTGIDPLTGNYTFEDRNKDGKVQAGSGAIPRDASDDRYIEFDRAPRFEGGFGATASYKNFSLYTHFVFKKSMAQDPFLNLVVGSMNNFMLPDEVKNNHWQQAGDKALYPRYTATGNLGYLGASDGAFVDGSYLRLNTLSIAYDLPAKWLQRIRMQGCRLSAETQNLFVITSYKGIDPEVQSLSSFTPLTRVITTTLTLNF</sequence>
<dbReference type="EMBL" id="SGXA01000001">
    <property type="protein sequence ID" value="RZS74522.1"/>
    <property type="molecule type" value="Genomic_DNA"/>
</dbReference>
<accession>A0A4Q7N036</accession>
<dbReference type="SUPFAM" id="SSF49464">
    <property type="entry name" value="Carboxypeptidase regulatory domain-like"/>
    <property type="match status" value="1"/>
</dbReference>
<dbReference type="InterPro" id="IPR037066">
    <property type="entry name" value="Plug_dom_sf"/>
</dbReference>
<keyword evidence="6 8" id="KW-0472">Membrane</keyword>
<evidence type="ECO:0000256" key="5">
    <source>
        <dbReference type="ARBA" id="ARBA00023077"/>
    </source>
</evidence>
<dbReference type="AlphaFoldDB" id="A0A4Q7N036"/>
<dbReference type="InterPro" id="IPR023996">
    <property type="entry name" value="TonB-dep_OMP_SusC/RagA"/>
</dbReference>
<dbReference type="Pfam" id="PF07715">
    <property type="entry name" value="Plug"/>
    <property type="match status" value="1"/>
</dbReference>
<dbReference type="SUPFAM" id="SSF56935">
    <property type="entry name" value="Porins"/>
    <property type="match status" value="1"/>
</dbReference>
<evidence type="ECO:0000259" key="10">
    <source>
        <dbReference type="Pfam" id="PF00593"/>
    </source>
</evidence>
<evidence type="ECO:0000313" key="13">
    <source>
        <dbReference type="Proteomes" id="UP000293874"/>
    </source>
</evidence>
<dbReference type="Pfam" id="PF00593">
    <property type="entry name" value="TonB_dep_Rec_b-barrel"/>
    <property type="match status" value="1"/>
</dbReference>
<evidence type="ECO:0000256" key="4">
    <source>
        <dbReference type="ARBA" id="ARBA00022692"/>
    </source>
</evidence>
<keyword evidence="13" id="KW-1185">Reference proteome</keyword>
<proteinExistence type="inferred from homology"/>
<keyword evidence="3 8" id="KW-1134">Transmembrane beta strand</keyword>
<evidence type="ECO:0000256" key="3">
    <source>
        <dbReference type="ARBA" id="ARBA00022452"/>
    </source>
</evidence>
<dbReference type="NCBIfam" id="TIGR04057">
    <property type="entry name" value="SusC_RagA_signa"/>
    <property type="match status" value="1"/>
</dbReference>
<dbReference type="InterPro" id="IPR000531">
    <property type="entry name" value="Beta-barrel_TonB"/>
</dbReference>
<comment type="subcellular location">
    <subcellularLocation>
        <location evidence="1 8">Cell outer membrane</location>
        <topology evidence="1 8">Multi-pass membrane protein</topology>
    </subcellularLocation>
</comment>
<evidence type="ECO:0000256" key="8">
    <source>
        <dbReference type="PROSITE-ProRule" id="PRU01360"/>
    </source>
</evidence>
<dbReference type="Gene3D" id="2.40.170.20">
    <property type="entry name" value="TonB-dependent receptor, beta-barrel domain"/>
    <property type="match status" value="1"/>
</dbReference>
<comment type="caution">
    <text evidence="12">The sequence shown here is derived from an EMBL/GenBank/DDBJ whole genome shotgun (WGS) entry which is preliminary data.</text>
</comment>
<reference evidence="12 13" key="1">
    <citation type="submission" date="2019-02" db="EMBL/GenBank/DDBJ databases">
        <title>Genomic Encyclopedia of Type Strains, Phase IV (KMG-IV): sequencing the most valuable type-strain genomes for metagenomic binning, comparative biology and taxonomic classification.</title>
        <authorList>
            <person name="Goeker M."/>
        </authorList>
    </citation>
    <scope>NUCLEOTIDE SEQUENCE [LARGE SCALE GENOMIC DNA]</scope>
    <source>
        <strain evidence="12 13">DSM 18116</strain>
    </source>
</reference>